<dbReference type="InterPro" id="IPR006269">
    <property type="entry name" value="KDO8P_synthase"/>
</dbReference>
<evidence type="ECO:0000313" key="11">
    <source>
        <dbReference type="Proteomes" id="UP000002985"/>
    </source>
</evidence>
<evidence type="ECO:0000259" key="9">
    <source>
        <dbReference type="Pfam" id="PF00793"/>
    </source>
</evidence>
<comment type="caution">
    <text evidence="10">The sequence shown here is derived from an EMBL/GenBank/DDBJ whole genome shotgun (WGS) entry which is preliminary data.</text>
</comment>
<comment type="pathway">
    <text evidence="3 8">Carbohydrate biosynthesis; 3-deoxy-D-manno-octulosonate biosynthesis; 3-deoxy-D-manno-octulosonate from D-ribulose 5-phosphate: step 2/3.</text>
</comment>
<keyword evidence="5 8" id="KW-0963">Cytoplasm</keyword>
<reference evidence="10 11" key="1">
    <citation type="journal article" date="2012" name="FEBS Lett.">
        <title>Anammox organism KSU-1 expresses a NirK-type copper-containing nitrite reductase instead of a NirS-type with cytochrome cd1.</title>
        <authorList>
            <person name="Hira D."/>
            <person name="Toh H."/>
            <person name="Migita C.T."/>
            <person name="Okubo H."/>
            <person name="Nishiyama T."/>
            <person name="Hattori M."/>
            <person name="Furukawa K."/>
            <person name="Fujii T."/>
        </authorList>
    </citation>
    <scope>NUCLEOTIDE SEQUENCE [LARGE SCALE GENOMIC DNA]</scope>
</reference>
<dbReference type="UniPathway" id="UPA00357">
    <property type="reaction ID" value="UER00474"/>
</dbReference>
<name>I3IM96_9BACT</name>
<sequence>MLTHNELLFIVRNRYFTLFSYEFDPDTFCKMMHIKNLSIGQGLPLIFIAGPCVIESFESCLKLAEELKTFFQIKNMPFIFKASYDKANRTSVHSYRGPGLKEGIRILADIKKRLDVLILSDVHCKEDIPIVSETLDIIQIPAFLCRQTDLILAAAKTGKPINIKKGQFLAPWDMKAVVEKIRSTGNELILLTERGTSFGYNNLVSDMRSLVIMRKLGYPVIYDATHSVQLPGGRGNTSGGERDMIIPLARAAVATGCDGLFLEVHDNPEKALSDASTVLPIKDIPHLIEQLSDIHNIIKPKA</sequence>
<evidence type="ECO:0000256" key="4">
    <source>
        <dbReference type="ARBA" id="ARBA00010499"/>
    </source>
</evidence>
<dbReference type="AlphaFoldDB" id="I3IM96"/>
<dbReference type="SUPFAM" id="SSF51569">
    <property type="entry name" value="Aldolase"/>
    <property type="match status" value="1"/>
</dbReference>
<dbReference type="InterPro" id="IPR013785">
    <property type="entry name" value="Aldolase_TIM"/>
</dbReference>
<evidence type="ECO:0000256" key="7">
    <source>
        <dbReference type="ARBA" id="ARBA00049112"/>
    </source>
</evidence>
<keyword evidence="6 8" id="KW-0808">Transferase</keyword>
<evidence type="ECO:0000256" key="3">
    <source>
        <dbReference type="ARBA" id="ARBA00004845"/>
    </source>
</evidence>
<dbReference type="GO" id="GO:0005737">
    <property type="term" value="C:cytoplasm"/>
    <property type="evidence" value="ECO:0007669"/>
    <property type="project" value="UniProtKB-SubCell"/>
</dbReference>
<dbReference type="EMBL" id="BAFH01000003">
    <property type="protein sequence ID" value="GAB62841.1"/>
    <property type="molecule type" value="Genomic_DNA"/>
</dbReference>
<protein>
    <recommendedName>
        <fullName evidence="8">2-dehydro-3-deoxyphosphooctonate aldolase</fullName>
        <ecNumber evidence="8">2.5.1.55</ecNumber>
    </recommendedName>
    <alternativeName>
        <fullName evidence="8">3-deoxy-D-manno-octulosonic acid 8-phosphate synthase</fullName>
    </alternativeName>
    <alternativeName>
        <fullName evidence="8">KDO-8-phosphate synthase</fullName>
        <shortName evidence="8">KDO 8-P synthase</shortName>
        <shortName evidence="8">KDOPS</shortName>
    </alternativeName>
    <alternativeName>
        <fullName evidence="8">Phospho-2-dehydro-3-deoxyoctonate aldolase</fullName>
    </alternativeName>
</protein>
<evidence type="ECO:0000256" key="2">
    <source>
        <dbReference type="ARBA" id="ARBA00004756"/>
    </source>
</evidence>
<organism evidence="10 11">
    <name type="scientific">Candidatus Jettenia caeni</name>
    <dbReference type="NCBI Taxonomy" id="247490"/>
    <lineage>
        <taxon>Bacteria</taxon>
        <taxon>Pseudomonadati</taxon>
        <taxon>Planctomycetota</taxon>
        <taxon>Candidatus Brocadiia</taxon>
        <taxon>Candidatus Brocadiales</taxon>
        <taxon>Candidatus Brocadiaceae</taxon>
        <taxon>Candidatus Jettenia</taxon>
    </lineage>
</organism>
<keyword evidence="8" id="KW-0448">Lipopolysaccharide biosynthesis</keyword>
<accession>I3IM96</accession>
<feature type="domain" description="DAHP synthetase I/KDSA" evidence="9">
    <location>
        <begin position="36"/>
        <end position="294"/>
    </location>
</feature>
<dbReference type="HAMAP" id="MF_00056">
    <property type="entry name" value="KDO8P_synth"/>
    <property type="match status" value="1"/>
</dbReference>
<dbReference type="InterPro" id="IPR006218">
    <property type="entry name" value="DAHP1/KDSA"/>
</dbReference>
<comment type="pathway">
    <text evidence="2">Bacterial outer membrane biogenesis; lipopolysaccharide biosynthesis.</text>
</comment>
<dbReference type="GO" id="GO:0019294">
    <property type="term" value="P:keto-3-deoxy-D-manno-octulosonic acid biosynthetic process"/>
    <property type="evidence" value="ECO:0007669"/>
    <property type="project" value="UniProtKB-UniRule"/>
</dbReference>
<dbReference type="NCBIfam" id="TIGR01362">
    <property type="entry name" value="KDO8P_synth"/>
    <property type="match status" value="1"/>
</dbReference>
<comment type="similarity">
    <text evidence="4 8">Belongs to the KdsA family.</text>
</comment>
<evidence type="ECO:0000256" key="5">
    <source>
        <dbReference type="ARBA" id="ARBA00022490"/>
    </source>
</evidence>
<evidence type="ECO:0000256" key="1">
    <source>
        <dbReference type="ARBA" id="ARBA00004496"/>
    </source>
</evidence>
<evidence type="ECO:0000313" key="10">
    <source>
        <dbReference type="EMBL" id="GAB62841.1"/>
    </source>
</evidence>
<dbReference type="GO" id="GO:0008676">
    <property type="term" value="F:3-deoxy-8-phosphooctulonate synthase activity"/>
    <property type="evidence" value="ECO:0007669"/>
    <property type="project" value="UniProtKB-UniRule"/>
</dbReference>
<dbReference type="Gene3D" id="3.20.20.70">
    <property type="entry name" value="Aldolase class I"/>
    <property type="match status" value="1"/>
</dbReference>
<comment type="catalytic activity">
    <reaction evidence="7 8">
        <text>D-arabinose 5-phosphate + phosphoenolpyruvate + H2O = 3-deoxy-alpha-D-manno-2-octulosonate-8-phosphate + phosphate</text>
        <dbReference type="Rhea" id="RHEA:14053"/>
        <dbReference type="ChEBI" id="CHEBI:15377"/>
        <dbReference type="ChEBI" id="CHEBI:43474"/>
        <dbReference type="ChEBI" id="CHEBI:57693"/>
        <dbReference type="ChEBI" id="CHEBI:58702"/>
        <dbReference type="ChEBI" id="CHEBI:85985"/>
        <dbReference type="EC" id="2.5.1.55"/>
    </reaction>
</comment>
<comment type="subcellular location">
    <subcellularLocation>
        <location evidence="1 8">Cytoplasm</location>
    </subcellularLocation>
</comment>
<gene>
    <name evidence="8" type="primary">kdsA</name>
    <name evidence="10" type="ORF">KSU1_C1245</name>
</gene>
<dbReference type="OrthoDB" id="9780456at2"/>
<dbReference type="STRING" id="247490.KSU1_C1245"/>
<dbReference type="eggNOG" id="COG2877">
    <property type="taxonomic scope" value="Bacteria"/>
</dbReference>
<dbReference type="EC" id="2.5.1.55" evidence="8"/>
<proteinExistence type="inferred from homology"/>
<dbReference type="PANTHER" id="PTHR21057">
    <property type="entry name" value="PHOSPHO-2-DEHYDRO-3-DEOXYHEPTONATE ALDOLASE"/>
    <property type="match status" value="1"/>
</dbReference>
<dbReference type="NCBIfam" id="NF003543">
    <property type="entry name" value="PRK05198.1"/>
    <property type="match status" value="1"/>
</dbReference>
<dbReference type="UniPathway" id="UPA00030"/>
<keyword evidence="11" id="KW-1185">Reference proteome</keyword>
<dbReference type="Proteomes" id="UP000002985">
    <property type="component" value="Unassembled WGS sequence"/>
</dbReference>
<evidence type="ECO:0000256" key="6">
    <source>
        <dbReference type="ARBA" id="ARBA00022679"/>
    </source>
</evidence>
<evidence type="ECO:0000256" key="8">
    <source>
        <dbReference type="HAMAP-Rule" id="MF_00056"/>
    </source>
</evidence>
<dbReference type="Pfam" id="PF00793">
    <property type="entry name" value="DAHP_synth_1"/>
    <property type="match status" value="1"/>
</dbReference>